<feature type="domain" description="DUF4209" evidence="1">
    <location>
        <begin position="129"/>
        <end position="209"/>
    </location>
</feature>
<gene>
    <name evidence="2" type="primary">Ermard</name>
    <name evidence="2" type="ORF">GLABRA_R12833</name>
</gene>
<organism evidence="2 3">
    <name type="scientific">Glaucidium brasilianum</name>
    <name type="common">Ferruginous pygmy-owl</name>
    <dbReference type="NCBI Taxonomy" id="78217"/>
    <lineage>
        <taxon>Eukaryota</taxon>
        <taxon>Metazoa</taxon>
        <taxon>Chordata</taxon>
        <taxon>Craniata</taxon>
        <taxon>Vertebrata</taxon>
        <taxon>Euteleostomi</taxon>
        <taxon>Archelosauria</taxon>
        <taxon>Archosauria</taxon>
        <taxon>Dinosauria</taxon>
        <taxon>Saurischia</taxon>
        <taxon>Theropoda</taxon>
        <taxon>Coelurosauria</taxon>
        <taxon>Aves</taxon>
        <taxon>Neognathae</taxon>
        <taxon>Neoaves</taxon>
        <taxon>Telluraves</taxon>
        <taxon>Strigiformes</taxon>
        <taxon>Strigidae</taxon>
        <taxon>Glaucidium</taxon>
    </lineage>
</organism>
<dbReference type="InterPro" id="IPR025209">
    <property type="entry name" value="DUF4209"/>
</dbReference>
<proteinExistence type="predicted"/>
<dbReference type="Proteomes" id="UP000591073">
    <property type="component" value="Unassembled WGS sequence"/>
</dbReference>
<feature type="non-terminal residue" evidence="2">
    <location>
        <position position="661"/>
    </location>
</feature>
<sequence length="661" mass="75943">RCHTVTTCLSPPVHYVICKLGFEKKDTYDINNILSENGEVCWQALTEHVCYLESDQSVDYIKSIRSLGPVCESVNLHFKSLTKEKFVIQYALWFNWTNCTELFLEVFDVLQHTQTTEVTLGLMKLTSCLERALGDVYLLIGKDCPFLLRDLLASEQLAVIFGQAVMDVLRIFIGSPYGLNLRNVLWHGFASPEEIPAKYCAMLLFLTAGLGQLLQMYLLQTKCVLVHRPYVIFVSSEELNVFPGNHEALSLAEELIKQSSFVLQTMIPFWMASLTAFKQSRYADCVILLLPQLEVGLRLLFTTTNKCPNRLLTAEVKFLSKMLAKHLDNEEVNQLPAVLEEPAMASEFLWDVLNHQEGPRIRDRLSHGEINLEAFPREVANQIVAFAITLLCRFSDEDVFAFKEHMVIKPLMNCASCYRSQFHPISRLKKQVLECMKSIHLWPELPVVPVEHVQTIKGLEGNAEASTLILVISEIVSQLQQYMPHNCYSSDDPVNSVLTERLLIELCNTRVCTLYSPRPVLEILAVLRKISAQCHQVCEQVIASTELRYKRWMNRTLRSRQRHNYLRMLNSITFLSPVLRLILVLITLEVVNVHLVCKKNQSDYQQYLKFLKSILQYTENLVTYTSLEKNKWDETTELTNKALIKIRKISDRKLMLVQLAT</sequence>
<comment type="caution">
    <text evidence="2">The sequence shown here is derived from an EMBL/GenBank/DDBJ whole genome shotgun (WGS) entry which is preliminary data.</text>
</comment>
<keyword evidence="3" id="KW-1185">Reference proteome</keyword>
<feature type="non-terminal residue" evidence="2">
    <location>
        <position position="1"/>
    </location>
</feature>
<dbReference type="EMBL" id="VXAP01000204">
    <property type="protein sequence ID" value="NXL33237.1"/>
    <property type="molecule type" value="Genomic_DNA"/>
</dbReference>
<evidence type="ECO:0000259" key="1">
    <source>
        <dbReference type="Pfam" id="PF13910"/>
    </source>
</evidence>
<dbReference type="OrthoDB" id="49386at2759"/>
<evidence type="ECO:0000313" key="2">
    <source>
        <dbReference type="EMBL" id="NXL33237.1"/>
    </source>
</evidence>
<protein>
    <submittedName>
        <fullName evidence="2">EMARD protein</fullName>
    </submittedName>
</protein>
<dbReference type="InterPro" id="IPR039635">
    <property type="entry name" value="ERMARD"/>
</dbReference>
<dbReference type="PANTHER" id="PTHR31701">
    <property type="entry name" value="ENDOPLASMIC RETICULUM MEMBRANE-ASSOCIATED RNA DEGRADATION PROTEIN"/>
    <property type="match status" value="1"/>
</dbReference>
<evidence type="ECO:0000313" key="3">
    <source>
        <dbReference type="Proteomes" id="UP000591073"/>
    </source>
</evidence>
<name>A0A7L0RRV5_GLABR</name>
<reference evidence="2 3" key="1">
    <citation type="submission" date="2019-09" db="EMBL/GenBank/DDBJ databases">
        <title>Bird 10,000 Genomes (B10K) Project - Family phase.</title>
        <authorList>
            <person name="Zhang G."/>
        </authorList>
    </citation>
    <scope>NUCLEOTIDE SEQUENCE [LARGE SCALE GENOMIC DNA]</scope>
    <source>
        <strain evidence="2">B10K-DU-008-63</strain>
    </source>
</reference>
<dbReference type="PANTHER" id="PTHR31701:SF2">
    <property type="entry name" value="ENDOPLASMIC RETICULUM MEMBRANE-ASSOCIATED RNA DEGRADATION PROTEIN"/>
    <property type="match status" value="1"/>
</dbReference>
<accession>A0A7L0RRV5</accession>
<dbReference type="AlphaFoldDB" id="A0A7L0RRV5"/>
<dbReference type="Pfam" id="PF13910">
    <property type="entry name" value="DUF4209"/>
    <property type="match status" value="1"/>
</dbReference>